<reference evidence="2 3" key="1">
    <citation type="submission" date="2013-07" db="EMBL/GenBank/DDBJ databases">
        <authorList>
            <person name="Genoscope - CEA"/>
        </authorList>
    </citation>
    <scope>NUCLEOTIDE SEQUENCE [LARGE SCALE GENOMIC DNA]</scope>
    <source>
        <strain evidence="2 3">G6</strain>
    </source>
</reference>
<feature type="transmembrane region" description="Helical" evidence="1">
    <location>
        <begin position="12"/>
        <end position="37"/>
    </location>
</feature>
<sequence>MLLIMLPHFMEIIIYVEIILWVNNYDFNFYLLILIFYCRIPLTIAT</sequence>
<keyword evidence="1" id="KW-1133">Transmembrane helix</keyword>
<proteinExistence type="predicted"/>
<dbReference type="EMBL" id="FO704551">
    <property type="protein sequence ID" value="CDG19821.1"/>
    <property type="molecule type" value="Genomic_DNA"/>
</dbReference>
<name>A0A068QYV1_9GAMM</name>
<accession>A0A068QYV1</accession>
<dbReference type="AlphaFoldDB" id="A0A068QYV1"/>
<dbReference type="Proteomes" id="UP000032735">
    <property type="component" value="Chromosome"/>
</dbReference>
<dbReference type="KEGG" id="xpo:XPG1_0166"/>
<organism evidence="2 3">
    <name type="scientific">Xenorhabdus poinarii G6</name>
    <dbReference type="NCBI Taxonomy" id="1354304"/>
    <lineage>
        <taxon>Bacteria</taxon>
        <taxon>Pseudomonadati</taxon>
        <taxon>Pseudomonadota</taxon>
        <taxon>Gammaproteobacteria</taxon>
        <taxon>Enterobacterales</taxon>
        <taxon>Morganellaceae</taxon>
        <taxon>Xenorhabdus</taxon>
    </lineage>
</organism>
<evidence type="ECO:0000313" key="2">
    <source>
        <dbReference type="EMBL" id="CDG19821.1"/>
    </source>
</evidence>
<evidence type="ECO:0000256" key="1">
    <source>
        <dbReference type="SAM" id="Phobius"/>
    </source>
</evidence>
<gene>
    <name evidence="2" type="ORF">XPG1_0166</name>
</gene>
<protein>
    <submittedName>
        <fullName evidence="2">Uncharacterized protein</fullName>
    </submittedName>
</protein>
<keyword evidence="1" id="KW-0472">Membrane</keyword>
<evidence type="ECO:0000313" key="3">
    <source>
        <dbReference type="Proteomes" id="UP000032735"/>
    </source>
</evidence>
<keyword evidence="1" id="KW-0812">Transmembrane</keyword>
<dbReference type="HOGENOM" id="CLU_3190850_0_0_6"/>
<keyword evidence="3" id="KW-1185">Reference proteome</keyword>